<dbReference type="GO" id="GO:0005524">
    <property type="term" value="F:ATP binding"/>
    <property type="evidence" value="ECO:0007669"/>
    <property type="project" value="UniProtKB-UniRule"/>
</dbReference>
<dbReference type="SUPFAM" id="SSF51110">
    <property type="entry name" value="alpha-D-mannose-specific plant lectins"/>
    <property type="match status" value="1"/>
</dbReference>
<proteinExistence type="predicted"/>
<protein>
    <submittedName>
        <fullName evidence="7">Uncharacterized protein</fullName>
    </submittedName>
</protein>
<dbReference type="Pfam" id="PF08276">
    <property type="entry name" value="PAN_2"/>
    <property type="match status" value="1"/>
</dbReference>
<gene>
    <name evidence="7" type="ORF">HHK36_005465</name>
</gene>
<reference evidence="7 8" key="1">
    <citation type="submission" date="2020-04" db="EMBL/GenBank/DDBJ databases">
        <title>Plant Genome Project.</title>
        <authorList>
            <person name="Zhang R.-G."/>
        </authorList>
    </citation>
    <scope>NUCLEOTIDE SEQUENCE [LARGE SCALE GENOMIC DNA]</scope>
    <source>
        <strain evidence="7">YNK0</strain>
        <tissue evidence="7">Leaf</tissue>
    </source>
</reference>
<dbReference type="InterPro" id="IPR000858">
    <property type="entry name" value="S_locus_glycoprot_dom"/>
</dbReference>
<dbReference type="InterPro" id="IPR011009">
    <property type="entry name" value="Kinase-like_dom_sf"/>
</dbReference>
<dbReference type="EMBL" id="JABCRI010000003">
    <property type="protein sequence ID" value="KAF8409390.1"/>
    <property type="molecule type" value="Genomic_DNA"/>
</dbReference>
<dbReference type="PANTHER" id="PTHR32444">
    <property type="entry name" value="BULB-TYPE LECTIN DOMAIN-CONTAINING PROTEIN"/>
    <property type="match status" value="1"/>
</dbReference>
<evidence type="ECO:0000256" key="4">
    <source>
        <dbReference type="SAM" id="Phobius"/>
    </source>
</evidence>
<evidence type="ECO:0000259" key="5">
    <source>
        <dbReference type="PROSITE" id="PS50927"/>
    </source>
</evidence>
<dbReference type="Pfam" id="PF00954">
    <property type="entry name" value="S_locus_glycop"/>
    <property type="match status" value="1"/>
</dbReference>
<dbReference type="PROSITE" id="PS00107">
    <property type="entry name" value="PROTEIN_KINASE_ATP"/>
    <property type="match status" value="1"/>
</dbReference>
<keyword evidence="3" id="KW-0547">Nucleotide-binding</keyword>
<comment type="caution">
    <text evidence="7">The sequence shown here is derived from an EMBL/GenBank/DDBJ whole genome shotgun (WGS) entry which is preliminary data.</text>
</comment>
<dbReference type="Pfam" id="PF01453">
    <property type="entry name" value="B_lectin"/>
    <property type="match status" value="1"/>
</dbReference>
<keyword evidence="4" id="KW-0472">Membrane</keyword>
<sequence>MPQRHSKNNNDLAFFTYDEKRKLGYGTQKERLGRDSIKPFDACSLCLKPFIDPLCCQKGHVFCKECILECLLAQKKDIQRENSWFFLSFLLICFSLNTHLSIGADTISAGQSLSGNQTIISDGGNFVLGFFTPGKSQNHYIGIWYNKVSVRTIVWVANRDRPLSDPSSSELKIMDGNLILLNQSKFPIWSTNLTSATLNSIKAALLDTGNLVLRDGPNSSTLVSESLDHPTHTCLPGGKLGLDKRTNKTQRLTSWRSEEDPAPGFFSLELDPSGTNQYLILWNGSENYWTSGVWNGQIFSLVPEMRLNYIYNFSYINNENESYFTYSVYNTSILSRFIMELSGQVKQLSWLEKPQQWNLFWAQPRKQCEVHALCGAFSRCNERALPFCEFGSSEGCELACLNNCSCTAYAYGSNGCSIWVEDLLNLQQFSDDKSDGNDLYNRLAASEISSSKKGTATCVGTVAGAVALLGFLLVLIWGWQRRRPVGTSKAVEDSLVPFGYRDLQSATKNFSEKLGGGGFGSVFKGTLPDSTVIAVKKL</sequence>
<evidence type="ECO:0000256" key="3">
    <source>
        <dbReference type="PROSITE-ProRule" id="PRU10141"/>
    </source>
</evidence>
<evidence type="ECO:0000259" key="6">
    <source>
        <dbReference type="PROSITE" id="PS50948"/>
    </source>
</evidence>
<evidence type="ECO:0000313" key="7">
    <source>
        <dbReference type="EMBL" id="KAF8409390.1"/>
    </source>
</evidence>
<feature type="domain" description="Apple" evidence="6">
    <location>
        <begin position="374"/>
        <end position="444"/>
    </location>
</feature>
<dbReference type="CDD" id="cd00028">
    <property type="entry name" value="B_lectin"/>
    <property type="match status" value="1"/>
</dbReference>
<dbReference type="OrthoDB" id="643280at2759"/>
<dbReference type="InterPro" id="IPR013083">
    <property type="entry name" value="Znf_RING/FYVE/PHD"/>
</dbReference>
<evidence type="ECO:0000256" key="1">
    <source>
        <dbReference type="ARBA" id="ARBA00022729"/>
    </source>
</evidence>
<evidence type="ECO:0000313" key="8">
    <source>
        <dbReference type="Proteomes" id="UP000655225"/>
    </source>
</evidence>
<feature type="transmembrane region" description="Helical" evidence="4">
    <location>
        <begin position="459"/>
        <end position="479"/>
    </location>
</feature>
<dbReference type="SMART" id="SM00473">
    <property type="entry name" value="PAN_AP"/>
    <property type="match status" value="1"/>
</dbReference>
<keyword evidence="4" id="KW-0812">Transmembrane</keyword>
<dbReference type="Gene3D" id="2.90.10.10">
    <property type="entry name" value="Bulb-type lectin domain"/>
    <property type="match status" value="1"/>
</dbReference>
<dbReference type="Gene3D" id="3.30.200.20">
    <property type="entry name" value="Phosphorylase Kinase, domain 1"/>
    <property type="match status" value="1"/>
</dbReference>
<dbReference type="OMA" id="CNERALP"/>
<dbReference type="Pfam" id="PF15906">
    <property type="entry name" value="zf-NOSIP"/>
    <property type="match status" value="1"/>
</dbReference>
<dbReference type="AlphaFoldDB" id="A0A834ZPH3"/>
<dbReference type="CDD" id="cd01098">
    <property type="entry name" value="PAN_AP_plant"/>
    <property type="match status" value="1"/>
</dbReference>
<keyword evidence="4" id="KW-1133">Transmembrane helix</keyword>
<evidence type="ECO:0000256" key="2">
    <source>
        <dbReference type="ARBA" id="ARBA00023157"/>
    </source>
</evidence>
<feature type="transmembrane region" description="Helical" evidence="4">
    <location>
        <begin position="84"/>
        <end position="102"/>
    </location>
</feature>
<dbReference type="SUPFAM" id="SSF57850">
    <property type="entry name" value="RING/U-box"/>
    <property type="match status" value="1"/>
</dbReference>
<dbReference type="FunFam" id="2.90.10.10:FF:000002">
    <property type="entry name" value="Serine/threonine-protein kinase"/>
    <property type="match status" value="1"/>
</dbReference>
<dbReference type="InterPro" id="IPR036426">
    <property type="entry name" value="Bulb-type_lectin_dom_sf"/>
</dbReference>
<dbReference type="PANTHER" id="PTHR32444:SF247">
    <property type="entry name" value="OS01G0958200 PROTEIN"/>
    <property type="match status" value="1"/>
</dbReference>
<accession>A0A834ZPH3</accession>
<keyword evidence="3" id="KW-0067">ATP-binding</keyword>
<feature type="domain" description="Bulb-type lectin" evidence="5">
    <location>
        <begin position="104"/>
        <end position="226"/>
    </location>
</feature>
<dbReference type="Proteomes" id="UP000655225">
    <property type="component" value="Unassembled WGS sequence"/>
</dbReference>
<dbReference type="InterPro" id="IPR003609">
    <property type="entry name" value="Pan_app"/>
</dbReference>
<organism evidence="7 8">
    <name type="scientific">Tetracentron sinense</name>
    <name type="common">Spur-leaf</name>
    <dbReference type="NCBI Taxonomy" id="13715"/>
    <lineage>
        <taxon>Eukaryota</taxon>
        <taxon>Viridiplantae</taxon>
        <taxon>Streptophyta</taxon>
        <taxon>Embryophyta</taxon>
        <taxon>Tracheophyta</taxon>
        <taxon>Spermatophyta</taxon>
        <taxon>Magnoliopsida</taxon>
        <taxon>Trochodendrales</taxon>
        <taxon>Trochodendraceae</taxon>
        <taxon>Tetracentron</taxon>
    </lineage>
</organism>
<dbReference type="InterPro" id="IPR001480">
    <property type="entry name" value="Bulb-type_lectin_dom"/>
</dbReference>
<keyword evidence="1" id="KW-0732">Signal</keyword>
<feature type="binding site" evidence="3">
    <location>
        <position position="537"/>
    </location>
    <ligand>
        <name>ATP</name>
        <dbReference type="ChEBI" id="CHEBI:30616"/>
    </ligand>
</feature>
<dbReference type="SMART" id="SM00108">
    <property type="entry name" value="B_lectin"/>
    <property type="match status" value="1"/>
</dbReference>
<dbReference type="GO" id="GO:0048544">
    <property type="term" value="P:recognition of pollen"/>
    <property type="evidence" value="ECO:0007669"/>
    <property type="project" value="InterPro"/>
</dbReference>
<keyword evidence="8" id="KW-1185">Reference proteome</keyword>
<dbReference type="Gene3D" id="3.30.40.10">
    <property type="entry name" value="Zinc/RING finger domain, C3HC4 (zinc finger)"/>
    <property type="match status" value="1"/>
</dbReference>
<name>A0A834ZPH3_TETSI</name>
<dbReference type="PROSITE" id="PS50927">
    <property type="entry name" value="BULB_LECTIN"/>
    <property type="match status" value="1"/>
</dbReference>
<dbReference type="PROSITE" id="PS50948">
    <property type="entry name" value="PAN"/>
    <property type="match status" value="1"/>
</dbReference>
<dbReference type="InterPro" id="IPR031790">
    <property type="entry name" value="Znf-NOSIP"/>
</dbReference>
<dbReference type="InterPro" id="IPR017441">
    <property type="entry name" value="Protein_kinase_ATP_BS"/>
</dbReference>
<keyword evidence="2" id="KW-1015">Disulfide bond</keyword>
<dbReference type="SUPFAM" id="SSF56112">
    <property type="entry name" value="Protein kinase-like (PK-like)"/>
    <property type="match status" value="1"/>
</dbReference>